<feature type="transmembrane region" description="Helical" evidence="1">
    <location>
        <begin position="250"/>
        <end position="270"/>
    </location>
</feature>
<evidence type="ECO:0000256" key="1">
    <source>
        <dbReference type="SAM" id="Phobius"/>
    </source>
</evidence>
<feature type="transmembrane region" description="Helical" evidence="1">
    <location>
        <begin position="129"/>
        <end position="147"/>
    </location>
</feature>
<evidence type="ECO:0000313" key="2">
    <source>
        <dbReference type="EMBL" id="MEO1781295.1"/>
    </source>
</evidence>
<name>A0ABV0EZQ6_9ENTE</name>
<keyword evidence="1" id="KW-0812">Transmembrane</keyword>
<dbReference type="Proteomes" id="UP001429357">
    <property type="component" value="Unassembled WGS sequence"/>
</dbReference>
<feature type="transmembrane region" description="Helical" evidence="1">
    <location>
        <begin position="95"/>
        <end position="117"/>
    </location>
</feature>
<dbReference type="SUPFAM" id="SSF158560">
    <property type="entry name" value="BH3980-like"/>
    <property type="match status" value="1"/>
</dbReference>
<proteinExistence type="predicted"/>
<reference evidence="2" key="1">
    <citation type="submission" date="2016-06" db="EMBL/GenBank/DDBJ databases">
        <authorList>
            <person name="Van Tyne D."/>
        </authorList>
    </citation>
    <scope>NUCLEOTIDE SEQUENCE</scope>
    <source>
        <strain evidence="2">JM9A</strain>
    </source>
</reference>
<evidence type="ECO:0000313" key="3">
    <source>
        <dbReference type="Proteomes" id="UP001429357"/>
    </source>
</evidence>
<feature type="transmembrane region" description="Helical" evidence="1">
    <location>
        <begin position="159"/>
        <end position="186"/>
    </location>
</feature>
<gene>
    <name evidence="2" type="ORF">BAU18_000874</name>
</gene>
<keyword evidence="1" id="KW-0472">Membrane</keyword>
<dbReference type="RefSeq" id="WP_161869315.1">
    <property type="nucleotide sequence ID" value="NZ_MAEI02000001.1"/>
</dbReference>
<sequence>MKKQTTATLYCTKLNQLETQLTPENQVYFADLRGYMSFGGLFLDEGELNMQLYQMATDLLEAQRDGVTAAAFFGKQPQLLADQLLANTKKASIPALLGLAALVVGILWGINLVTAFSQNGVLRVSVPQYLLDGVIGVVGVSLLFLILQRSFYSPKKSQLSSVWSFIATMVVFLLVIAGQLATGLLLIDDGVIRLPYPWDLLLLGVIVISLLTWLLLKGTALYPFVFLVLGVALLGLIHRLQVAEVLQGTVWSVGQGVILVVALGATFVSYRWRKRKD</sequence>
<comment type="caution">
    <text evidence="2">The sequence shown here is derived from an EMBL/GenBank/DDBJ whole genome shotgun (WGS) entry which is preliminary data.</text>
</comment>
<organism evidence="2 3">
    <name type="scientific">Enterococcus diestrammenae</name>
    <dbReference type="NCBI Taxonomy" id="1155073"/>
    <lineage>
        <taxon>Bacteria</taxon>
        <taxon>Bacillati</taxon>
        <taxon>Bacillota</taxon>
        <taxon>Bacilli</taxon>
        <taxon>Lactobacillales</taxon>
        <taxon>Enterococcaceae</taxon>
        <taxon>Enterococcus</taxon>
    </lineage>
</organism>
<feature type="transmembrane region" description="Helical" evidence="1">
    <location>
        <begin position="221"/>
        <end position="238"/>
    </location>
</feature>
<feature type="transmembrane region" description="Helical" evidence="1">
    <location>
        <begin position="198"/>
        <end position="216"/>
    </location>
</feature>
<keyword evidence="1" id="KW-1133">Transmembrane helix</keyword>
<protein>
    <submittedName>
        <fullName evidence="2">Uncharacterized protein</fullName>
    </submittedName>
</protein>
<dbReference type="EMBL" id="MAEI02000001">
    <property type="protein sequence ID" value="MEO1781295.1"/>
    <property type="molecule type" value="Genomic_DNA"/>
</dbReference>
<accession>A0ABV0EZQ6</accession>
<reference evidence="2" key="2">
    <citation type="submission" date="2024-02" db="EMBL/GenBank/DDBJ databases">
        <title>The Genome Sequence of Enterococcus diestrammenae JM9A.</title>
        <authorList>
            <person name="Earl A."/>
            <person name="Manson A."/>
            <person name="Gilmore M."/>
            <person name="Sanders J."/>
            <person name="Shea T."/>
            <person name="Howe W."/>
            <person name="Livny J."/>
            <person name="Cuomo C."/>
            <person name="Neafsey D."/>
            <person name="Birren B."/>
        </authorList>
    </citation>
    <scope>NUCLEOTIDE SEQUENCE</scope>
    <source>
        <strain evidence="2">JM9A</strain>
    </source>
</reference>
<keyword evidence="3" id="KW-1185">Reference proteome</keyword>